<keyword evidence="2" id="KW-1185">Reference proteome</keyword>
<protein>
    <submittedName>
        <fullName evidence="1">Uncharacterized protein</fullName>
    </submittedName>
</protein>
<evidence type="ECO:0000313" key="1">
    <source>
        <dbReference type="EMBL" id="KYN37941.1"/>
    </source>
</evidence>
<organism evidence="1 2">
    <name type="scientific">Trachymyrmex septentrionalis</name>
    <dbReference type="NCBI Taxonomy" id="34720"/>
    <lineage>
        <taxon>Eukaryota</taxon>
        <taxon>Metazoa</taxon>
        <taxon>Ecdysozoa</taxon>
        <taxon>Arthropoda</taxon>
        <taxon>Hexapoda</taxon>
        <taxon>Insecta</taxon>
        <taxon>Pterygota</taxon>
        <taxon>Neoptera</taxon>
        <taxon>Endopterygota</taxon>
        <taxon>Hymenoptera</taxon>
        <taxon>Apocrita</taxon>
        <taxon>Aculeata</taxon>
        <taxon>Formicoidea</taxon>
        <taxon>Formicidae</taxon>
        <taxon>Myrmicinae</taxon>
        <taxon>Trachymyrmex</taxon>
    </lineage>
</organism>
<proteinExistence type="predicted"/>
<dbReference type="Proteomes" id="UP000078541">
    <property type="component" value="Unassembled WGS sequence"/>
</dbReference>
<sequence length="118" mass="12898">MLDKIDGDEILLIAKDDVDCAPVMKKKIKIVISDNKEITIITCKNAMMDLGTNVFSDGQAYVGLSRVSTLEGLHLINFNLASVKAISGVIVEYNRSEICVQSSATTNQFVPEKDCENS</sequence>
<accession>A0A151JVZ2</accession>
<dbReference type="STRING" id="34720.A0A151JVZ2"/>
<reference evidence="1 2" key="1">
    <citation type="submission" date="2016-03" db="EMBL/GenBank/DDBJ databases">
        <title>Trachymyrmex septentrionalis WGS genome.</title>
        <authorList>
            <person name="Nygaard S."/>
            <person name="Hu H."/>
            <person name="Boomsma J."/>
            <person name="Zhang G."/>
        </authorList>
    </citation>
    <scope>NUCLEOTIDE SEQUENCE [LARGE SCALE GENOMIC DNA]</scope>
    <source>
        <strain evidence="1">Tsep2-gDNA-1</strain>
        <tissue evidence="1">Whole body</tissue>
    </source>
</reference>
<name>A0A151JVZ2_9HYME</name>
<gene>
    <name evidence="1" type="ORF">ALC56_07699</name>
</gene>
<evidence type="ECO:0000313" key="2">
    <source>
        <dbReference type="Proteomes" id="UP000078541"/>
    </source>
</evidence>
<dbReference type="AlphaFoldDB" id="A0A151JVZ2"/>
<dbReference type="EMBL" id="KQ981687">
    <property type="protein sequence ID" value="KYN37941.1"/>
    <property type="molecule type" value="Genomic_DNA"/>
</dbReference>